<evidence type="ECO:0000313" key="1">
    <source>
        <dbReference type="EMBL" id="MBL4931528.1"/>
    </source>
</evidence>
<comment type="caution">
    <text evidence="1">The sequence shown here is derived from an EMBL/GenBank/DDBJ whole genome shotgun (WGS) entry which is preliminary data.</text>
</comment>
<dbReference type="AlphaFoldDB" id="A0A937K4H3"/>
<dbReference type="EMBL" id="JAESWA010000020">
    <property type="protein sequence ID" value="MBL4931528.1"/>
    <property type="molecule type" value="Genomic_DNA"/>
</dbReference>
<dbReference type="RefSeq" id="WP_202766913.1">
    <property type="nucleotide sequence ID" value="NZ_JAESWA010000020.1"/>
</dbReference>
<proteinExistence type="predicted"/>
<protein>
    <submittedName>
        <fullName evidence="1">Uncharacterized protein</fullName>
    </submittedName>
</protein>
<gene>
    <name evidence="1" type="ORF">JK634_06905</name>
</gene>
<name>A0A937K4H3_9CLOT</name>
<dbReference type="Pfam" id="PF20124">
    <property type="entry name" value="DUF6514"/>
    <property type="match status" value="1"/>
</dbReference>
<organism evidence="1 2">
    <name type="scientific">Clostridium paridis</name>
    <dbReference type="NCBI Taxonomy" id="2803863"/>
    <lineage>
        <taxon>Bacteria</taxon>
        <taxon>Bacillati</taxon>
        <taxon>Bacillota</taxon>
        <taxon>Clostridia</taxon>
        <taxon>Eubacteriales</taxon>
        <taxon>Clostridiaceae</taxon>
        <taxon>Clostridium</taxon>
    </lineage>
</organism>
<evidence type="ECO:0000313" key="2">
    <source>
        <dbReference type="Proteomes" id="UP000623681"/>
    </source>
</evidence>
<sequence length="100" mass="11803">MVILKSEKAVEEIDFDIRYEYSYRLTENLYDNVKAYGIEAERLLFKAEELKDVERESINLISPIYSKVEEMLNLIYKHKVSPVHVIDILGEKVDECVLDF</sequence>
<dbReference type="InterPro" id="IPR017016">
    <property type="entry name" value="UCP033595"/>
</dbReference>
<keyword evidence="2" id="KW-1185">Reference proteome</keyword>
<accession>A0A937K4H3</accession>
<dbReference type="Proteomes" id="UP000623681">
    <property type="component" value="Unassembled WGS sequence"/>
</dbReference>
<reference evidence="1" key="1">
    <citation type="submission" date="2021-01" db="EMBL/GenBank/DDBJ databases">
        <title>Genome public.</title>
        <authorList>
            <person name="Liu C."/>
            <person name="Sun Q."/>
        </authorList>
    </citation>
    <scope>NUCLEOTIDE SEQUENCE</scope>
    <source>
        <strain evidence="1">YIM B02565</strain>
    </source>
</reference>